<dbReference type="PANTHER" id="PTHR11586">
    <property type="entry name" value="TRNA-AMINOACYLATION COFACTOR ARC1 FAMILY MEMBER"/>
    <property type="match status" value="1"/>
</dbReference>
<dbReference type="InterPro" id="IPR012340">
    <property type="entry name" value="NA-bd_OB-fold"/>
</dbReference>
<evidence type="ECO:0000313" key="6">
    <source>
        <dbReference type="EMBL" id="OLP77077.1"/>
    </source>
</evidence>
<sequence>MARSHQQLPVVRQLRRPFGTVLGAALSSLLVLVGTGTSFVSQRGSSSLSRSRIGQFSVLAASPAPLGLGTFFRRAEAAPSSGPGGFGLGLGFAGVLAGRILQRRGCQVARKGQSDVSMIDFRVGEIKSCEKHPDSDKLLVEQIDVGEEAPRQICSGIGKFLVPDQVVGKKVVIVPPGKEKQVERLRKSCQSLMACRSNLKARKMAGTASEGMLLCASKKADPEDAESELAELTLVEAPEEAEVGERVVVEMPDEEHGQAATPNKVGKKKLYEKVAPDLRTNKDGTVCFKDSPFMTSAGPCTAKDLPEAVVS</sequence>
<evidence type="ECO:0000256" key="4">
    <source>
        <dbReference type="SAM" id="Phobius"/>
    </source>
</evidence>
<dbReference type="Pfam" id="PF01588">
    <property type="entry name" value="tRNA_bind"/>
    <property type="match status" value="1"/>
</dbReference>
<proteinExistence type="predicted"/>
<dbReference type="Gene3D" id="2.40.50.140">
    <property type="entry name" value="Nucleic acid-binding proteins"/>
    <property type="match status" value="1"/>
</dbReference>
<protein>
    <submittedName>
        <fullName evidence="6">Putative methionine--tRNA ligase</fullName>
    </submittedName>
</protein>
<dbReference type="AlphaFoldDB" id="A0A1Q9C2E2"/>
<dbReference type="InterPro" id="IPR002547">
    <property type="entry name" value="tRNA-bd_dom"/>
</dbReference>
<dbReference type="InterPro" id="IPR051270">
    <property type="entry name" value="Tyrosine-tRNA_ligase_regulator"/>
</dbReference>
<keyword evidence="4" id="KW-1133">Transmembrane helix</keyword>
<keyword evidence="6" id="KW-0436">Ligase</keyword>
<dbReference type="SUPFAM" id="SSF50249">
    <property type="entry name" value="Nucleic acid-binding proteins"/>
    <property type="match status" value="1"/>
</dbReference>
<organism evidence="6 7">
    <name type="scientific">Symbiodinium microadriaticum</name>
    <name type="common">Dinoflagellate</name>
    <name type="synonym">Zooxanthella microadriatica</name>
    <dbReference type="NCBI Taxonomy" id="2951"/>
    <lineage>
        <taxon>Eukaryota</taxon>
        <taxon>Sar</taxon>
        <taxon>Alveolata</taxon>
        <taxon>Dinophyceae</taxon>
        <taxon>Suessiales</taxon>
        <taxon>Symbiodiniaceae</taxon>
        <taxon>Symbiodinium</taxon>
    </lineage>
</organism>
<keyword evidence="4" id="KW-0472">Membrane</keyword>
<evidence type="ECO:0000259" key="5">
    <source>
        <dbReference type="PROSITE" id="PS50886"/>
    </source>
</evidence>
<dbReference type="PANTHER" id="PTHR11586:SF33">
    <property type="entry name" value="AMINOACYL TRNA SYNTHASE COMPLEX-INTERACTING MULTIFUNCTIONAL PROTEIN 1"/>
    <property type="match status" value="1"/>
</dbReference>
<dbReference type="GO" id="GO:0016874">
    <property type="term" value="F:ligase activity"/>
    <property type="evidence" value="ECO:0007669"/>
    <property type="project" value="UniProtKB-KW"/>
</dbReference>
<reference evidence="6 7" key="1">
    <citation type="submission" date="2016-02" db="EMBL/GenBank/DDBJ databases">
        <title>Genome analysis of coral dinoflagellate symbionts highlights evolutionary adaptations to a symbiotic lifestyle.</title>
        <authorList>
            <person name="Aranda M."/>
            <person name="Li Y."/>
            <person name="Liew Y.J."/>
            <person name="Baumgarten S."/>
            <person name="Simakov O."/>
            <person name="Wilson M."/>
            <person name="Piel J."/>
            <person name="Ashoor H."/>
            <person name="Bougouffa S."/>
            <person name="Bajic V.B."/>
            <person name="Ryu T."/>
            <person name="Ravasi T."/>
            <person name="Bayer T."/>
            <person name="Micklem G."/>
            <person name="Kim H."/>
            <person name="Bhak J."/>
            <person name="Lajeunesse T.C."/>
            <person name="Voolstra C.R."/>
        </authorList>
    </citation>
    <scope>NUCLEOTIDE SEQUENCE [LARGE SCALE GENOMIC DNA]</scope>
    <source>
        <strain evidence="6 7">CCMP2467</strain>
    </source>
</reference>
<evidence type="ECO:0000256" key="1">
    <source>
        <dbReference type="ARBA" id="ARBA00022555"/>
    </source>
</evidence>
<evidence type="ECO:0000313" key="7">
    <source>
        <dbReference type="Proteomes" id="UP000186817"/>
    </source>
</evidence>
<keyword evidence="4" id="KW-0812">Transmembrane</keyword>
<dbReference type="Proteomes" id="UP000186817">
    <property type="component" value="Unassembled WGS sequence"/>
</dbReference>
<dbReference type="GO" id="GO:0000049">
    <property type="term" value="F:tRNA binding"/>
    <property type="evidence" value="ECO:0007669"/>
    <property type="project" value="UniProtKB-UniRule"/>
</dbReference>
<name>A0A1Q9C2E2_SYMMI</name>
<comment type="caution">
    <text evidence="6">The sequence shown here is derived from an EMBL/GenBank/DDBJ whole genome shotgun (WGS) entry which is preliminary data.</text>
</comment>
<dbReference type="OrthoDB" id="19141at2759"/>
<feature type="transmembrane region" description="Helical" evidence="4">
    <location>
        <begin position="20"/>
        <end position="41"/>
    </location>
</feature>
<gene>
    <name evidence="6" type="ORF">AK812_SmicGene42901</name>
</gene>
<keyword evidence="1 3" id="KW-0820">tRNA-binding</keyword>
<evidence type="ECO:0000256" key="2">
    <source>
        <dbReference type="ARBA" id="ARBA00022884"/>
    </source>
</evidence>
<keyword evidence="2 3" id="KW-0694">RNA-binding</keyword>
<accession>A0A1Q9C2E2</accession>
<dbReference type="EMBL" id="LSRX01001851">
    <property type="protein sequence ID" value="OLP77077.1"/>
    <property type="molecule type" value="Genomic_DNA"/>
</dbReference>
<evidence type="ECO:0000256" key="3">
    <source>
        <dbReference type="PROSITE-ProRule" id="PRU00209"/>
    </source>
</evidence>
<dbReference type="PROSITE" id="PS50886">
    <property type="entry name" value="TRBD"/>
    <property type="match status" value="1"/>
</dbReference>
<keyword evidence="7" id="KW-1185">Reference proteome</keyword>
<feature type="domain" description="TRNA-binding" evidence="5">
    <location>
        <begin position="115"/>
        <end position="248"/>
    </location>
</feature>